<evidence type="ECO:0000256" key="4">
    <source>
        <dbReference type="ARBA" id="ARBA00023163"/>
    </source>
</evidence>
<comment type="caution">
    <text evidence="6">The sequence shown here is derived from an EMBL/GenBank/DDBJ whole genome shotgun (WGS) entry which is preliminary data.</text>
</comment>
<accession>A0A5R9J698</accession>
<evidence type="ECO:0000259" key="5">
    <source>
        <dbReference type="PROSITE" id="PS50931"/>
    </source>
</evidence>
<dbReference type="InterPro" id="IPR058163">
    <property type="entry name" value="LysR-type_TF_proteobact-type"/>
</dbReference>
<keyword evidence="7" id="KW-1185">Reference proteome</keyword>
<keyword evidence="3" id="KW-0238">DNA-binding</keyword>
<organism evidence="6 7">
    <name type="scientific">Lichenicoccus roseus</name>
    <dbReference type="NCBI Taxonomy" id="2683649"/>
    <lineage>
        <taxon>Bacteria</taxon>
        <taxon>Pseudomonadati</taxon>
        <taxon>Pseudomonadota</taxon>
        <taxon>Alphaproteobacteria</taxon>
        <taxon>Acetobacterales</taxon>
        <taxon>Acetobacteraceae</taxon>
        <taxon>Lichenicoccus</taxon>
    </lineage>
</organism>
<dbReference type="PROSITE" id="PS50931">
    <property type="entry name" value="HTH_LYSR"/>
    <property type="match status" value="1"/>
</dbReference>
<dbReference type="InterPro" id="IPR036390">
    <property type="entry name" value="WH_DNA-bd_sf"/>
</dbReference>
<dbReference type="Gene3D" id="3.40.190.290">
    <property type="match status" value="1"/>
</dbReference>
<comment type="similarity">
    <text evidence="1">Belongs to the LysR transcriptional regulatory family.</text>
</comment>
<dbReference type="Pfam" id="PF00126">
    <property type="entry name" value="HTH_1"/>
    <property type="match status" value="1"/>
</dbReference>
<dbReference type="Gene3D" id="1.10.10.10">
    <property type="entry name" value="Winged helix-like DNA-binding domain superfamily/Winged helix DNA-binding domain"/>
    <property type="match status" value="1"/>
</dbReference>
<dbReference type="SUPFAM" id="SSF53850">
    <property type="entry name" value="Periplasmic binding protein-like II"/>
    <property type="match status" value="1"/>
</dbReference>
<name>A0A5R9J698_9PROT</name>
<evidence type="ECO:0000313" key="7">
    <source>
        <dbReference type="Proteomes" id="UP000305654"/>
    </source>
</evidence>
<dbReference type="InterPro" id="IPR005119">
    <property type="entry name" value="LysR_subst-bd"/>
</dbReference>
<dbReference type="GO" id="GO:0006351">
    <property type="term" value="P:DNA-templated transcription"/>
    <property type="evidence" value="ECO:0007669"/>
    <property type="project" value="TreeGrafter"/>
</dbReference>
<proteinExistence type="inferred from homology"/>
<dbReference type="Pfam" id="PF03466">
    <property type="entry name" value="LysR_substrate"/>
    <property type="match status" value="1"/>
</dbReference>
<dbReference type="OrthoDB" id="9786526at2"/>
<dbReference type="AlphaFoldDB" id="A0A5R9J698"/>
<dbReference type="EMBL" id="VCDI01000004">
    <property type="protein sequence ID" value="TLU72027.1"/>
    <property type="molecule type" value="Genomic_DNA"/>
</dbReference>
<dbReference type="PANTHER" id="PTHR30537">
    <property type="entry name" value="HTH-TYPE TRANSCRIPTIONAL REGULATOR"/>
    <property type="match status" value="1"/>
</dbReference>
<dbReference type="Proteomes" id="UP000305654">
    <property type="component" value="Unassembled WGS sequence"/>
</dbReference>
<evidence type="ECO:0000256" key="2">
    <source>
        <dbReference type="ARBA" id="ARBA00023015"/>
    </source>
</evidence>
<protein>
    <submittedName>
        <fullName evidence="6">LysR family transcriptional regulator</fullName>
    </submittedName>
</protein>
<gene>
    <name evidence="6" type="ORF">FE263_12895</name>
</gene>
<evidence type="ECO:0000256" key="3">
    <source>
        <dbReference type="ARBA" id="ARBA00023125"/>
    </source>
</evidence>
<feature type="domain" description="HTH lysR-type" evidence="5">
    <location>
        <begin position="1"/>
        <end position="58"/>
    </location>
</feature>
<evidence type="ECO:0000256" key="1">
    <source>
        <dbReference type="ARBA" id="ARBA00009437"/>
    </source>
</evidence>
<sequence length="299" mass="32600">MDLNDLAAFAHVVEQRGFSAAARALRTTKSAVSKRVARLEKVLGVRLIERSTRAFRVTEVGNAVYVEAQAMLAGAEGASAAAAIAAAAPRGSLRVACPPGLLHDVVMDVLPGFLLRYPEIRLALDVSNRFVNLVEERFDLAIRAREQLQDDPTVIVRRLGMTRRILVADPRHLLARSPVDRVADLADGPLLALGNDFGRQRWELIGNDGKEVAIEFEPRFVVGDFVALRGAAIAGVGIALVAEGYCHEAIAAGSLVRVLPRWRSREGIAHLAFPSRRWMLPATRALVDYLVEQLPPRLA</sequence>
<dbReference type="PRINTS" id="PR00039">
    <property type="entry name" value="HTHLYSR"/>
</dbReference>
<dbReference type="InterPro" id="IPR036388">
    <property type="entry name" value="WH-like_DNA-bd_sf"/>
</dbReference>
<dbReference type="PANTHER" id="PTHR30537:SF31">
    <property type="entry name" value="TRANSCRIPTIONAL REGULATOR, LYSR FAMILY"/>
    <property type="match status" value="1"/>
</dbReference>
<evidence type="ECO:0000313" key="6">
    <source>
        <dbReference type="EMBL" id="TLU72027.1"/>
    </source>
</evidence>
<reference evidence="6 7" key="1">
    <citation type="submission" date="2019-05" db="EMBL/GenBank/DDBJ databases">
        <authorList>
            <person name="Pankratov T."/>
            <person name="Grouzdev D."/>
        </authorList>
    </citation>
    <scope>NUCLEOTIDE SEQUENCE [LARGE SCALE GENOMIC DNA]</scope>
    <source>
        <strain evidence="6 7">KEBCLARHB70R</strain>
    </source>
</reference>
<dbReference type="GO" id="GO:0003700">
    <property type="term" value="F:DNA-binding transcription factor activity"/>
    <property type="evidence" value="ECO:0007669"/>
    <property type="project" value="InterPro"/>
</dbReference>
<dbReference type="GO" id="GO:0043565">
    <property type="term" value="F:sequence-specific DNA binding"/>
    <property type="evidence" value="ECO:0007669"/>
    <property type="project" value="TreeGrafter"/>
</dbReference>
<keyword evidence="4" id="KW-0804">Transcription</keyword>
<dbReference type="SUPFAM" id="SSF46785">
    <property type="entry name" value="Winged helix' DNA-binding domain"/>
    <property type="match status" value="1"/>
</dbReference>
<dbReference type="RefSeq" id="WP_138326435.1">
    <property type="nucleotide sequence ID" value="NZ_VCDI01000004.1"/>
</dbReference>
<dbReference type="FunFam" id="1.10.10.10:FF:000001">
    <property type="entry name" value="LysR family transcriptional regulator"/>
    <property type="match status" value="1"/>
</dbReference>
<dbReference type="InterPro" id="IPR000847">
    <property type="entry name" value="LysR_HTH_N"/>
</dbReference>
<keyword evidence="2" id="KW-0805">Transcription regulation</keyword>